<evidence type="ECO:0000313" key="2">
    <source>
        <dbReference type="EMBL" id="GAA4396018.1"/>
    </source>
</evidence>
<dbReference type="EMBL" id="BAABGL010000036">
    <property type="protein sequence ID" value="GAA4396018.1"/>
    <property type="molecule type" value="Genomic_DNA"/>
</dbReference>
<protein>
    <recommendedName>
        <fullName evidence="4">2TM domain-containing protein</fullName>
    </recommendedName>
</protein>
<evidence type="ECO:0000313" key="3">
    <source>
        <dbReference type="Proteomes" id="UP001500642"/>
    </source>
</evidence>
<keyword evidence="1" id="KW-1133">Transmembrane helix</keyword>
<comment type="caution">
    <text evidence="2">The sequence shown here is derived from an EMBL/GenBank/DDBJ whole genome shotgun (WGS) entry which is preliminary data.</text>
</comment>
<name>A0ABP8JU09_9MICO</name>
<keyword evidence="1" id="KW-0812">Transmembrane</keyword>
<feature type="transmembrane region" description="Helical" evidence="1">
    <location>
        <begin position="21"/>
        <end position="39"/>
    </location>
</feature>
<proteinExistence type="predicted"/>
<evidence type="ECO:0008006" key="4">
    <source>
        <dbReference type="Google" id="ProtNLM"/>
    </source>
</evidence>
<evidence type="ECO:0000256" key="1">
    <source>
        <dbReference type="SAM" id="Phobius"/>
    </source>
</evidence>
<keyword evidence="3" id="KW-1185">Reference proteome</keyword>
<reference evidence="3" key="1">
    <citation type="journal article" date="2019" name="Int. J. Syst. Evol. Microbiol.">
        <title>The Global Catalogue of Microorganisms (GCM) 10K type strain sequencing project: providing services to taxonomists for standard genome sequencing and annotation.</title>
        <authorList>
            <consortium name="The Broad Institute Genomics Platform"/>
            <consortium name="The Broad Institute Genome Sequencing Center for Infectious Disease"/>
            <person name="Wu L."/>
            <person name="Ma J."/>
        </authorList>
    </citation>
    <scope>NUCLEOTIDE SEQUENCE [LARGE SCALE GENOMIC DNA]</scope>
    <source>
        <strain evidence="3">JCM 17808</strain>
    </source>
</reference>
<dbReference type="Proteomes" id="UP001500642">
    <property type="component" value="Unassembled WGS sequence"/>
</dbReference>
<organism evidence="2 3">
    <name type="scientific">Brevibacterium pityocampae</name>
    <dbReference type="NCBI Taxonomy" id="506594"/>
    <lineage>
        <taxon>Bacteria</taxon>
        <taxon>Bacillati</taxon>
        <taxon>Actinomycetota</taxon>
        <taxon>Actinomycetes</taxon>
        <taxon>Micrococcales</taxon>
        <taxon>Brevibacteriaceae</taxon>
        <taxon>Brevibacterium</taxon>
    </lineage>
</organism>
<sequence>MHRSMDDGGRRELRRPLLAMAVIQSVSSIGALIVVLLFFPAEPGWPGVVRWAFVVAFVMFLLHALIFLLPKALRERPREPRPGDRSG</sequence>
<gene>
    <name evidence="2" type="ORF">GCM10023167_26920</name>
</gene>
<keyword evidence="1" id="KW-0472">Membrane</keyword>
<accession>A0ABP8JU09</accession>
<feature type="transmembrane region" description="Helical" evidence="1">
    <location>
        <begin position="51"/>
        <end position="69"/>
    </location>
</feature>